<dbReference type="AlphaFoldDB" id="A0A1G7FHP0"/>
<sequence length="48" mass="5115">MFMQYNHVGGTEFGLTIASQHGSLRVTVPLPRSLATAIARGMIPGARC</sequence>
<protein>
    <submittedName>
        <fullName evidence="1">Uncharacterized protein</fullName>
    </submittedName>
</protein>
<proteinExistence type="predicted"/>
<organism evidence="1 2">
    <name type="scientific">Bradyrhizobium brasilense</name>
    <dbReference type="NCBI Taxonomy" id="1419277"/>
    <lineage>
        <taxon>Bacteria</taxon>
        <taxon>Pseudomonadati</taxon>
        <taxon>Pseudomonadota</taxon>
        <taxon>Alphaproteobacteria</taxon>
        <taxon>Hyphomicrobiales</taxon>
        <taxon>Nitrobacteraceae</taxon>
        <taxon>Bradyrhizobium</taxon>
    </lineage>
</organism>
<name>A0A1G7FHP0_9BRAD</name>
<accession>A0A1G7FHP0</accession>
<dbReference type="Proteomes" id="UP000199245">
    <property type="component" value="Unassembled WGS sequence"/>
</dbReference>
<reference evidence="1 2" key="1">
    <citation type="submission" date="2016-10" db="EMBL/GenBank/DDBJ databases">
        <authorList>
            <person name="de Groot N.N."/>
        </authorList>
    </citation>
    <scope>NUCLEOTIDE SEQUENCE [LARGE SCALE GENOMIC DNA]</scope>
    <source>
        <strain evidence="1 2">R5</strain>
    </source>
</reference>
<dbReference type="EMBL" id="FMZW01000034">
    <property type="protein sequence ID" value="SDE75391.1"/>
    <property type="molecule type" value="Genomic_DNA"/>
</dbReference>
<gene>
    <name evidence="1" type="ORF">SAMN05216337_103410</name>
</gene>
<evidence type="ECO:0000313" key="1">
    <source>
        <dbReference type="EMBL" id="SDE75391.1"/>
    </source>
</evidence>
<evidence type="ECO:0000313" key="2">
    <source>
        <dbReference type="Proteomes" id="UP000199245"/>
    </source>
</evidence>